<feature type="domain" description="CdaR GGDEF-like" evidence="3">
    <location>
        <begin position="119"/>
        <end position="236"/>
    </location>
</feature>
<evidence type="ECO:0000313" key="4">
    <source>
        <dbReference type="EMBL" id="QKW51344.1"/>
    </source>
</evidence>
<dbReference type="InterPro" id="IPR051448">
    <property type="entry name" value="CdaR-like_regulators"/>
</dbReference>
<dbReference type="EMBL" id="CP054929">
    <property type="protein sequence ID" value="QKW51344.1"/>
    <property type="molecule type" value="Genomic_DNA"/>
</dbReference>
<keyword evidence="5" id="KW-1185">Reference proteome</keyword>
<dbReference type="PANTHER" id="PTHR33744:SF1">
    <property type="entry name" value="DNA-BINDING TRANSCRIPTIONAL ACTIVATOR ADER"/>
    <property type="match status" value="1"/>
</dbReference>
<dbReference type="PANTHER" id="PTHR33744">
    <property type="entry name" value="CARBOHYDRATE DIACID REGULATOR"/>
    <property type="match status" value="1"/>
</dbReference>
<dbReference type="Gene3D" id="1.10.10.2840">
    <property type="entry name" value="PucR C-terminal helix-turn-helix domain"/>
    <property type="match status" value="1"/>
</dbReference>
<feature type="domain" description="PucR C-terminal helix-turn-helix" evidence="2">
    <location>
        <begin position="287"/>
        <end position="343"/>
    </location>
</feature>
<proteinExistence type="inferred from homology"/>
<evidence type="ECO:0000313" key="5">
    <source>
        <dbReference type="Proteomes" id="UP000509303"/>
    </source>
</evidence>
<sequence>MAELDISEDYEDYLAGYADILTGACATGRRLVRDELEALRGRGERAAEAGIGLRTLIHAHLVTAQAVRPQLRGPAADHLLAAITQAVDAFAEGYERAQRLAVRQEEAARREFIDDLLYGRSDLGRLAERAERFGLILAHAHAVAVAQGAEPYDDGYPVTRGIESSLLARFGDRRILLTTKDGRLICIAPGDESDVLRYFAKQAYAATDGGQVAIGRAHPGVGGVVHSYEEALNTLDLAARMHLDDPVLHAADLLVYPVLTRDRQAMADLVRTVLGPLQQARGGAQPLIDTLTAYFDTGCVAAEAARRLSLSVRAMTYRLDRIHKLTGSDPGDPVHRYTLQTAVIGARLLGWPEEGV</sequence>
<dbReference type="InterPro" id="IPR042070">
    <property type="entry name" value="PucR_C-HTH_sf"/>
</dbReference>
<evidence type="ECO:0000259" key="2">
    <source>
        <dbReference type="Pfam" id="PF13556"/>
    </source>
</evidence>
<dbReference type="InterPro" id="IPR025736">
    <property type="entry name" value="PucR_C-HTH_dom"/>
</dbReference>
<accession>A0A7H8NA89</accession>
<comment type="similarity">
    <text evidence="1">Belongs to the CdaR family.</text>
</comment>
<dbReference type="AlphaFoldDB" id="A0A7H8NA89"/>
<dbReference type="RefSeq" id="WP_176163065.1">
    <property type="nucleotide sequence ID" value="NZ_CP054929.1"/>
</dbReference>
<protein>
    <submittedName>
        <fullName evidence="4">Helix-turn-helix domain-containing protein</fullName>
    </submittedName>
</protein>
<name>A0A7H8NA89_9ACTN</name>
<evidence type="ECO:0000256" key="1">
    <source>
        <dbReference type="ARBA" id="ARBA00006754"/>
    </source>
</evidence>
<evidence type="ECO:0000259" key="3">
    <source>
        <dbReference type="Pfam" id="PF17853"/>
    </source>
</evidence>
<dbReference type="InterPro" id="IPR041522">
    <property type="entry name" value="CdaR_GGDEF"/>
</dbReference>
<dbReference type="Proteomes" id="UP000509303">
    <property type="component" value="Chromosome"/>
</dbReference>
<reference evidence="4 5" key="1">
    <citation type="submission" date="2020-06" db="EMBL/GenBank/DDBJ databases">
        <title>Genome mining for natural products.</title>
        <authorList>
            <person name="Zhang B."/>
            <person name="Shi J."/>
            <person name="Ge H."/>
        </authorList>
    </citation>
    <scope>NUCLEOTIDE SEQUENCE [LARGE SCALE GENOMIC DNA]</scope>
    <source>
        <strain evidence="4 5">NA00687</strain>
    </source>
</reference>
<dbReference type="Pfam" id="PF13556">
    <property type="entry name" value="HTH_30"/>
    <property type="match status" value="1"/>
</dbReference>
<organism evidence="4 5">
    <name type="scientific">Streptomyces buecherae</name>
    <dbReference type="NCBI Taxonomy" id="2763006"/>
    <lineage>
        <taxon>Bacteria</taxon>
        <taxon>Bacillati</taxon>
        <taxon>Actinomycetota</taxon>
        <taxon>Actinomycetes</taxon>
        <taxon>Kitasatosporales</taxon>
        <taxon>Streptomycetaceae</taxon>
        <taxon>Streptomyces</taxon>
    </lineage>
</organism>
<gene>
    <name evidence="4" type="ORF">HUT08_19390</name>
</gene>
<dbReference type="Pfam" id="PF17853">
    <property type="entry name" value="GGDEF_2"/>
    <property type="match status" value="1"/>
</dbReference>